<dbReference type="AlphaFoldDB" id="A0A8J2R7S3"/>
<feature type="region of interest" description="Disordered" evidence="5">
    <location>
        <begin position="295"/>
        <end position="322"/>
    </location>
</feature>
<accession>A0A8J2R7S3</accession>
<dbReference type="EMBL" id="CAKASE010000070">
    <property type="protein sequence ID" value="CAG9573638.1"/>
    <property type="molecule type" value="Genomic_DNA"/>
</dbReference>
<sequence length="388" mass="43912">MGLIISRFWIKKTKVEVLETLDCKIKKLEQDSRNKELTHQRLVGQMMASSIGLYVIIAIVYYYKYVGSSEHWLDALLYASPLLLLPMLVIFLRASVSRYFDWTITKNRSKLIRLREEKKKILESVAKEILDKYGTPEEQSKSLVAQKTLSIPNKPSNSTPATPVQLRQRQLVLPTPRSLNPSNMEMENTGVQSPLLRSDQLPRPIPPRNPTLFDKVVDYLLKDGPEHRMALICSRCSSHNGMALIEEFDFFSYKCAYCGNMNLARKQRPTAPPLMPRPTSVPAIPPTRTVIPFKMDTDNNTCSSDESSDAETVRSGEDEDNRQANECAISSSLLSSSERPHCCSNGNFRPIQCRRGSCHCVDSDGRQEGMQTADINSLPCYTGNWRNC</sequence>
<evidence type="ECO:0000256" key="5">
    <source>
        <dbReference type="SAM" id="MobiDB-lite"/>
    </source>
</evidence>
<feature type="region of interest" description="Disordered" evidence="5">
    <location>
        <begin position="175"/>
        <end position="209"/>
    </location>
</feature>
<comment type="caution">
    <text evidence="7">The sequence shown here is derived from an EMBL/GenBank/DDBJ whole genome shotgun (WGS) entry which is preliminary data.</text>
</comment>
<comment type="subcellular location">
    <subcellularLocation>
        <location evidence="4">Endoplasmic reticulum membrane</location>
        <topology evidence="4">Multi-pass membrane protein</topology>
    </subcellularLocation>
</comment>
<dbReference type="PROSITE" id="PS51162">
    <property type="entry name" value="THYROGLOBULIN_1_2"/>
    <property type="match status" value="1"/>
</dbReference>
<keyword evidence="4" id="KW-1133">Transmembrane helix</keyword>
<dbReference type="GO" id="GO:0071788">
    <property type="term" value="P:endoplasmic reticulum tubular network maintenance"/>
    <property type="evidence" value="ECO:0007669"/>
    <property type="project" value="UniProtKB-UniRule"/>
</dbReference>
<keyword evidence="4" id="KW-0472">Membrane</keyword>
<dbReference type="GO" id="GO:1903373">
    <property type="term" value="P:positive regulation of endoplasmic reticulum tubular network organization"/>
    <property type="evidence" value="ECO:0007669"/>
    <property type="project" value="UniProtKB-UniRule"/>
</dbReference>
<evidence type="ECO:0000256" key="2">
    <source>
        <dbReference type="ARBA" id="ARBA00023157"/>
    </source>
</evidence>
<keyword evidence="4" id="KW-0479">Metal-binding</keyword>
<dbReference type="Pfam" id="PF10058">
    <property type="entry name" value="Zn_ribbon_10"/>
    <property type="match status" value="1"/>
</dbReference>
<keyword evidence="4" id="KW-0863">Zinc-finger</keyword>
<comment type="function">
    <text evidence="4">Plays a role in determining ER morphology.</text>
</comment>
<protein>
    <recommendedName>
        <fullName evidence="4">Endoplasmic reticulum junction formation protein lunapark</fullName>
    </recommendedName>
</protein>
<evidence type="ECO:0000313" key="8">
    <source>
        <dbReference type="Proteomes" id="UP000789524"/>
    </source>
</evidence>
<evidence type="ECO:0000256" key="3">
    <source>
        <dbReference type="PROSITE-ProRule" id="PRU00500"/>
    </source>
</evidence>
<dbReference type="InterPro" id="IPR036857">
    <property type="entry name" value="Thyroglobulin_1_sf"/>
</dbReference>
<evidence type="ECO:0000313" key="7">
    <source>
        <dbReference type="EMBL" id="CAG9573638.1"/>
    </source>
</evidence>
<reference evidence="7" key="1">
    <citation type="submission" date="2021-09" db="EMBL/GenBank/DDBJ databases">
        <authorList>
            <person name="Martin H S."/>
        </authorList>
    </citation>
    <scope>NUCLEOTIDE SEQUENCE</scope>
</reference>
<feature type="transmembrane region" description="Helical" evidence="4">
    <location>
        <begin position="75"/>
        <end position="96"/>
    </location>
</feature>
<organism evidence="7 8">
    <name type="scientific">Danaus chrysippus</name>
    <name type="common">African queen</name>
    <dbReference type="NCBI Taxonomy" id="151541"/>
    <lineage>
        <taxon>Eukaryota</taxon>
        <taxon>Metazoa</taxon>
        <taxon>Ecdysozoa</taxon>
        <taxon>Arthropoda</taxon>
        <taxon>Hexapoda</taxon>
        <taxon>Insecta</taxon>
        <taxon>Pterygota</taxon>
        <taxon>Neoptera</taxon>
        <taxon>Endopterygota</taxon>
        <taxon>Lepidoptera</taxon>
        <taxon>Glossata</taxon>
        <taxon>Ditrysia</taxon>
        <taxon>Papilionoidea</taxon>
        <taxon>Nymphalidae</taxon>
        <taxon>Danainae</taxon>
        <taxon>Danaini</taxon>
        <taxon>Danaina</taxon>
        <taxon>Danaus</taxon>
        <taxon>Anosia</taxon>
    </lineage>
</organism>
<gene>
    <name evidence="7" type="ORF">DCHRY22_LOCUS10537</name>
</gene>
<comment type="caution">
    <text evidence="3">Lacks conserved residue(s) required for the propagation of feature annotation.</text>
</comment>
<keyword evidence="8" id="KW-1185">Reference proteome</keyword>
<dbReference type="GO" id="GO:0008270">
    <property type="term" value="F:zinc ion binding"/>
    <property type="evidence" value="ECO:0007669"/>
    <property type="project" value="UniProtKB-KW"/>
</dbReference>
<comment type="domain">
    <text evidence="4">The C4-type zinc finger motif is necessary both for its ER three-way tubular junction localization and formation.</text>
</comment>
<comment type="similarity">
    <text evidence="1 4">Belongs to the lunapark family.</text>
</comment>
<feature type="compositionally biased region" description="Polar residues" evidence="5">
    <location>
        <begin position="177"/>
        <end position="192"/>
    </location>
</feature>
<keyword evidence="2 3" id="KW-1015">Disulfide bond</keyword>
<dbReference type="Gene3D" id="4.10.800.10">
    <property type="entry name" value="Thyroglobulin type-1"/>
    <property type="match status" value="1"/>
</dbReference>
<dbReference type="OrthoDB" id="1725934at2759"/>
<keyword evidence="4" id="KW-0862">Zinc</keyword>
<feature type="transmembrane region" description="Helical" evidence="4">
    <location>
        <begin position="42"/>
        <end position="63"/>
    </location>
</feature>
<evidence type="ECO:0000256" key="1">
    <source>
        <dbReference type="ARBA" id="ARBA00009940"/>
    </source>
</evidence>
<dbReference type="PANTHER" id="PTHR22166:SF12">
    <property type="entry name" value="ENDOPLASMIC RETICULUM JUNCTION FORMATION PROTEIN LUNAPARK"/>
    <property type="match status" value="1"/>
</dbReference>
<dbReference type="PANTHER" id="PTHR22166">
    <property type="entry name" value="ENDOPLASMIC RETICULUM JUNCTION FORMATION PROTEIN LUNAPARK"/>
    <property type="match status" value="1"/>
</dbReference>
<feature type="domain" description="Thyroglobulin type-1" evidence="6">
    <location>
        <begin position="334"/>
        <end position="380"/>
    </location>
</feature>
<name>A0A8J2R7S3_9NEOP</name>
<dbReference type="Pfam" id="PF00086">
    <property type="entry name" value="Thyroglobulin_1"/>
    <property type="match status" value="1"/>
</dbReference>
<dbReference type="InterPro" id="IPR000716">
    <property type="entry name" value="Thyroglobulin_1"/>
</dbReference>
<dbReference type="SUPFAM" id="SSF57610">
    <property type="entry name" value="Thyroglobulin type-1 domain"/>
    <property type="match status" value="1"/>
</dbReference>
<feature type="disulfide bond" evidence="3">
    <location>
        <begin position="360"/>
        <end position="380"/>
    </location>
</feature>
<evidence type="ECO:0000256" key="4">
    <source>
        <dbReference type="RuleBase" id="RU367073"/>
    </source>
</evidence>
<dbReference type="Proteomes" id="UP000789524">
    <property type="component" value="Unassembled WGS sequence"/>
</dbReference>
<dbReference type="GO" id="GO:0098826">
    <property type="term" value="C:endoplasmic reticulum tubular network membrane"/>
    <property type="evidence" value="ECO:0007669"/>
    <property type="project" value="UniProtKB-UniRule"/>
</dbReference>
<proteinExistence type="inferred from homology"/>
<evidence type="ECO:0000259" key="6">
    <source>
        <dbReference type="PROSITE" id="PS51162"/>
    </source>
</evidence>
<keyword evidence="4" id="KW-0256">Endoplasmic reticulum</keyword>
<keyword evidence="4" id="KW-0812">Transmembrane</keyword>
<dbReference type="InterPro" id="IPR019273">
    <property type="entry name" value="Lunapark_Znf"/>
</dbReference>
<dbReference type="InterPro" id="IPR040115">
    <property type="entry name" value="Lnp"/>
</dbReference>